<dbReference type="Proteomes" id="UP001556367">
    <property type="component" value="Unassembled WGS sequence"/>
</dbReference>
<organism evidence="2 3">
    <name type="scientific">Hohenbuehelia grisea</name>
    <dbReference type="NCBI Taxonomy" id="104357"/>
    <lineage>
        <taxon>Eukaryota</taxon>
        <taxon>Fungi</taxon>
        <taxon>Dikarya</taxon>
        <taxon>Basidiomycota</taxon>
        <taxon>Agaricomycotina</taxon>
        <taxon>Agaricomycetes</taxon>
        <taxon>Agaricomycetidae</taxon>
        <taxon>Agaricales</taxon>
        <taxon>Pleurotineae</taxon>
        <taxon>Pleurotaceae</taxon>
        <taxon>Hohenbuehelia</taxon>
    </lineage>
</organism>
<comment type="caution">
    <text evidence="2">The sequence shown here is derived from an EMBL/GenBank/DDBJ whole genome shotgun (WGS) entry which is preliminary data.</text>
</comment>
<gene>
    <name evidence="2" type="ORF">HGRIS_002323</name>
</gene>
<accession>A0ABR3JK64</accession>
<sequence>MMHALKTPSFFRPTSRPSSPAPAPPSHPDSGAGYERAQRPLHKLSLSTFRRPSPAPARQAPNPPATLVQDGSYLEMLSLKLSEAVSRALAQPAGPAPLTEQVGGKRPIPAGRGRALGALIASELQASRDNINLYRAAVRSLQRPLSVLVSNLSAQLMPLIGSPAFLALPSAASPALNSTQIHAFAVAAFAGEVLESFDSLGLGLDADPRGEGLKGVRDGLVSVVNRVAKPLIAAIKHDVANVIDQLERPSTTSGVKGGVGAKTLIHPSIASLQATIPLYSAVLDRCVSLPAMESSVATFFISLIWHGLVALSHRPYQDISPPASPALLPYGKKRRGSPSSTPPLTPPALRFTMKLPPSRPPSPPAPSAPVPVAADARALHDVLNRLPRPAADKEAARLACEAVEEAFIDLRSLPSFLEAVYAHKADQNWEEELDALTEEIPTLLVLPVLLNVYGAPGATSVPQILGLEEAEYRKVCLSGFGRAEECALAIGHQILSLIRPYAARIVVEWLQDELAELAEESKPRT</sequence>
<feature type="compositionally biased region" description="Low complexity" evidence="1">
    <location>
        <begin position="7"/>
        <end position="18"/>
    </location>
</feature>
<name>A0ABR3JK64_9AGAR</name>
<evidence type="ECO:0000256" key="1">
    <source>
        <dbReference type="SAM" id="MobiDB-lite"/>
    </source>
</evidence>
<feature type="region of interest" description="Disordered" evidence="1">
    <location>
        <begin position="327"/>
        <end position="370"/>
    </location>
</feature>
<evidence type="ECO:0000313" key="2">
    <source>
        <dbReference type="EMBL" id="KAL0956163.1"/>
    </source>
</evidence>
<feature type="compositionally biased region" description="Low complexity" evidence="1">
    <location>
        <begin position="50"/>
        <end position="60"/>
    </location>
</feature>
<evidence type="ECO:0000313" key="3">
    <source>
        <dbReference type="Proteomes" id="UP001556367"/>
    </source>
</evidence>
<feature type="region of interest" description="Disordered" evidence="1">
    <location>
        <begin position="1"/>
        <end position="68"/>
    </location>
</feature>
<feature type="compositionally biased region" description="Pro residues" evidence="1">
    <location>
        <begin position="357"/>
        <end position="369"/>
    </location>
</feature>
<dbReference type="EMBL" id="JASNQZ010000006">
    <property type="protein sequence ID" value="KAL0956163.1"/>
    <property type="molecule type" value="Genomic_DNA"/>
</dbReference>
<proteinExistence type="predicted"/>
<reference evidence="3" key="1">
    <citation type="submission" date="2024-06" db="EMBL/GenBank/DDBJ databases">
        <title>Multi-omics analyses provide insights into the biosynthesis of the anticancer antibiotic pleurotin in Hohenbuehelia grisea.</title>
        <authorList>
            <person name="Weaver J.A."/>
            <person name="Alberti F."/>
        </authorList>
    </citation>
    <scope>NUCLEOTIDE SEQUENCE [LARGE SCALE GENOMIC DNA]</scope>
    <source>
        <strain evidence="3">T-177</strain>
    </source>
</reference>
<keyword evidence="3" id="KW-1185">Reference proteome</keyword>
<protein>
    <submittedName>
        <fullName evidence="2">Uncharacterized protein</fullName>
    </submittedName>
</protein>